<dbReference type="Proteomes" id="UP001595384">
    <property type="component" value="Unassembled WGS sequence"/>
</dbReference>
<organism evidence="1 2">
    <name type="scientific">Vibrio zhugei</name>
    <dbReference type="NCBI Taxonomy" id="2479546"/>
    <lineage>
        <taxon>Bacteria</taxon>
        <taxon>Pseudomonadati</taxon>
        <taxon>Pseudomonadota</taxon>
        <taxon>Gammaproteobacteria</taxon>
        <taxon>Vibrionales</taxon>
        <taxon>Vibrionaceae</taxon>
        <taxon>Vibrio</taxon>
    </lineage>
</organism>
<evidence type="ECO:0000313" key="1">
    <source>
        <dbReference type="EMBL" id="MFC3022266.1"/>
    </source>
</evidence>
<comment type="caution">
    <text evidence="1">The sequence shown here is derived from an EMBL/GenBank/DDBJ whole genome shotgun (WGS) entry which is preliminary data.</text>
</comment>
<dbReference type="InterPro" id="IPR019647">
    <property type="entry name" value="PhoP_reg_network_YrbL"/>
</dbReference>
<reference evidence="2" key="1">
    <citation type="journal article" date="2019" name="Int. J. Syst. Evol. Microbiol.">
        <title>The Global Catalogue of Microorganisms (GCM) 10K type strain sequencing project: providing services to taxonomists for standard genome sequencing and annotation.</title>
        <authorList>
            <consortium name="The Broad Institute Genomics Platform"/>
            <consortium name="The Broad Institute Genome Sequencing Center for Infectious Disease"/>
            <person name="Wu L."/>
            <person name="Ma J."/>
        </authorList>
    </citation>
    <scope>NUCLEOTIDE SEQUENCE [LARGE SCALE GENOMIC DNA]</scope>
    <source>
        <strain evidence="2">KCTC 62784</strain>
    </source>
</reference>
<dbReference type="RefSeq" id="WP_123014380.1">
    <property type="nucleotide sequence ID" value="NZ_AP024912.1"/>
</dbReference>
<protein>
    <submittedName>
        <fullName evidence="1">YrbL family protein</fullName>
    </submittedName>
</protein>
<sequence>MYVTLSEKLYLAEGSCRTVYQHPSADNLCIKVNHNPDKDRNITEIVFFKNHRKQPLDFISHYEGTIDTNLGKGVVTEIVKDHDGSVSKSLEDYIRDGVLSIEQALAYVMDLQKQVLTYGVLLHDDGIQNILMRKEVDGSLTPVLIDGFGPRDMSLKAITRMLLRPLAKHKSKQVVKGMMKRTTMMEG</sequence>
<evidence type="ECO:0000313" key="2">
    <source>
        <dbReference type="Proteomes" id="UP001595384"/>
    </source>
</evidence>
<gene>
    <name evidence="1" type="ORF">ACFODT_00160</name>
</gene>
<accession>A0ABV7C617</accession>
<name>A0ABV7C617_9VIBR</name>
<dbReference type="Pfam" id="PF10707">
    <property type="entry name" value="YrbL-PhoP_reg"/>
    <property type="match status" value="1"/>
</dbReference>
<proteinExistence type="predicted"/>
<keyword evidence="2" id="KW-1185">Reference proteome</keyword>
<dbReference type="EMBL" id="JBHRSE010000002">
    <property type="protein sequence ID" value="MFC3022266.1"/>
    <property type="molecule type" value="Genomic_DNA"/>
</dbReference>